<dbReference type="GO" id="GO:0016491">
    <property type="term" value="F:oxidoreductase activity"/>
    <property type="evidence" value="ECO:0007669"/>
    <property type="project" value="UniProtKB-KW"/>
</dbReference>
<dbReference type="Gene3D" id="3.40.50.720">
    <property type="entry name" value="NAD(P)-binding Rossmann-like Domain"/>
    <property type="match status" value="1"/>
</dbReference>
<dbReference type="InterPro" id="IPR000683">
    <property type="entry name" value="Gfo/Idh/MocA-like_OxRdtase_N"/>
</dbReference>
<dbReference type="EMBL" id="QVIA01000004">
    <property type="protein sequence ID" value="RGC34039.1"/>
    <property type="molecule type" value="Genomic_DNA"/>
</dbReference>
<gene>
    <name evidence="5" type="ORF">DWX41_04505</name>
</gene>
<dbReference type="AlphaFoldDB" id="A0A3E2WZH2"/>
<comment type="similarity">
    <text evidence="1">Belongs to the Gfo/Idh/MocA family.</text>
</comment>
<name>A0A3E2WZH2_9FIRM</name>
<evidence type="ECO:0000256" key="1">
    <source>
        <dbReference type="ARBA" id="ARBA00010928"/>
    </source>
</evidence>
<dbReference type="InterPro" id="IPR055170">
    <property type="entry name" value="GFO_IDH_MocA-like_dom"/>
</dbReference>
<dbReference type="GO" id="GO:0000166">
    <property type="term" value="F:nucleotide binding"/>
    <property type="evidence" value="ECO:0007669"/>
    <property type="project" value="InterPro"/>
</dbReference>
<reference evidence="5 6" key="1">
    <citation type="submission" date="2018-08" db="EMBL/GenBank/DDBJ databases">
        <title>A genome reference for cultivated species of the human gut microbiota.</title>
        <authorList>
            <person name="Zou Y."/>
            <person name="Xue W."/>
            <person name="Luo G."/>
        </authorList>
    </citation>
    <scope>NUCLEOTIDE SEQUENCE [LARGE SCALE GENOMIC DNA]</scope>
    <source>
        <strain evidence="5 6">AF19-21</strain>
    </source>
</reference>
<dbReference type="Pfam" id="PF22725">
    <property type="entry name" value="GFO_IDH_MocA_C3"/>
    <property type="match status" value="1"/>
</dbReference>
<dbReference type="PANTHER" id="PTHR43708">
    <property type="entry name" value="CONSERVED EXPRESSED OXIDOREDUCTASE (EUROFUNG)"/>
    <property type="match status" value="1"/>
</dbReference>
<dbReference type="InterPro" id="IPR051317">
    <property type="entry name" value="Gfo/Idh/MocA_oxidoreduct"/>
</dbReference>
<dbReference type="SUPFAM" id="SSF55347">
    <property type="entry name" value="Glyceraldehyde-3-phosphate dehydrogenase-like, C-terminal domain"/>
    <property type="match status" value="1"/>
</dbReference>
<accession>A0A3E2WZH2</accession>
<evidence type="ECO:0000259" key="4">
    <source>
        <dbReference type="Pfam" id="PF22725"/>
    </source>
</evidence>
<dbReference type="Proteomes" id="UP000261111">
    <property type="component" value="Unassembled WGS sequence"/>
</dbReference>
<evidence type="ECO:0000256" key="2">
    <source>
        <dbReference type="ARBA" id="ARBA00023002"/>
    </source>
</evidence>
<evidence type="ECO:0000313" key="6">
    <source>
        <dbReference type="Proteomes" id="UP000261111"/>
    </source>
</evidence>
<dbReference type="SUPFAM" id="SSF51735">
    <property type="entry name" value="NAD(P)-binding Rossmann-fold domains"/>
    <property type="match status" value="1"/>
</dbReference>
<comment type="caution">
    <text evidence="5">The sequence shown here is derived from an EMBL/GenBank/DDBJ whole genome shotgun (WGS) entry which is preliminary data.</text>
</comment>
<dbReference type="PANTHER" id="PTHR43708:SF5">
    <property type="entry name" value="CONSERVED EXPRESSED OXIDOREDUCTASE (EUROFUNG)-RELATED"/>
    <property type="match status" value="1"/>
</dbReference>
<protein>
    <submittedName>
        <fullName evidence="5">Gfo/Idh/MocA family oxidoreductase</fullName>
    </submittedName>
</protein>
<dbReference type="Gene3D" id="3.30.360.10">
    <property type="entry name" value="Dihydrodipicolinate Reductase, domain 2"/>
    <property type="match status" value="1"/>
</dbReference>
<dbReference type="InterPro" id="IPR036291">
    <property type="entry name" value="NAD(P)-bd_dom_sf"/>
</dbReference>
<evidence type="ECO:0000259" key="3">
    <source>
        <dbReference type="Pfam" id="PF01408"/>
    </source>
</evidence>
<feature type="domain" description="Gfo/Idh/MocA-like oxidoreductase N-terminal" evidence="3">
    <location>
        <begin position="24"/>
        <end position="138"/>
    </location>
</feature>
<dbReference type="Pfam" id="PF01408">
    <property type="entry name" value="GFO_IDH_MocA"/>
    <property type="match status" value="1"/>
</dbReference>
<evidence type="ECO:0000313" key="5">
    <source>
        <dbReference type="EMBL" id="RGC34039.1"/>
    </source>
</evidence>
<feature type="domain" description="GFO/IDH/MocA-like oxidoreductase" evidence="4">
    <location>
        <begin position="151"/>
        <end position="285"/>
    </location>
</feature>
<proteinExistence type="inferred from homology"/>
<organism evidence="5 6">
    <name type="scientific">Hungatella hathewayi</name>
    <dbReference type="NCBI Taxonomy" id="154046"/>
    <lineage>
        <taxon>Bacteria</taxon>
        <taxon>Bacillati</taxon>
        <taxon>Bacillota</taxon>
        <taxon>Clostridia</taxon>
        <taxon>Lachnospirales</taxon>
        <taxon>Lachnospiraceae</taxon>
        <taxon>Hungatella</taxon>
    </lineage>
</organism>
<keyword evidence="2" id="KW-0560">Oxidoreductase</keyword>
<sequence>MRTMNFLTNEKTNHNYATNNSKKIRTAVVGCGAISDIYLTNMIHRFPNLEVTACTSRHLESAQKKAAQYGIRACSYDEILQDVTIDMVVVLTPAPTHYELIRQALLNGKHVYTEKTMTVGLEEAKELIQLSKEKGLYLGSAPDTFLGAALQNARRAIDEGVIGEVTSFQIHANRNIDIIASFATFLCMPGGGICYDYGVYYLTALVSLLGPVKRVSAIVRNKNEKRKNTSPGTPGYGREYEYRNESQAAAAMELKNGVFGTFVLNGDSILQDQAEFMIYGTEGILKLSDPNQFGGEVILMASDSKQWEATTKKAVHYTDAFSENSRGIGPAEMASAIIEGRPNRANKEMAYHVLDVISQMIASSESGRFEEVLSECERPAVLEDRMF</sequence>